<keyword evidence="1" id="KW-0812">Transmembrane</keyword>
<dbReference type="Proteomes" id="UP000662973">
    <property type="component" value="Chromosome"/>
</dbReference>
<dbReference type="AlphaFoldDB" id="A0A897N5Y1"/>
<proteinExistence type="predicted"/>
<keyword evidence="3" id="KW-1185">Reference proteome</keyword>
<feature type="transmembrane region" description="Helical" evidence="1">
    <location>
        <begin position="225"/>
        <end position="246"/>
    </location>
</feature>
<gene>
    <name evidence="2" type="ORF">HSR122_0587</name>
</gene>
<keyword evidence="1" id="KW-0472">Membrane</keyword>
<evidence type="ECO:0000313" key="3">
    <source>
        <dbReference type="Proteomes" id="UP000662973"/>
    </source>
</evidence>
<evidence type="ECO:0000313" key="2">
    <source>
        <dbReference type="EMBL" id="QSG07994.1"/>
    </source>
</evidence>
<organism evidence="2 3">
    <name type="scientific">Halapricum desulfuricans</name>
    <dbReference type="NCBI Taxonomy" id="2841257"/>
    <lineage>
        <taxon>Archaea</taxon>
        <taxon>Methanobacteriati</taxon>
        <taxon>Methanobacteriota</taxon>
        <taxon>Stenosarchaea group</taxon>
        <taxon>Halobacteria</taxon>
        <taxon>Halobacteriales</taxon>
        <taxon>Haloarculaceae</taxon>
        <taxon>Halapricum</taxon>
    </lineage>
</organism>
<accession>A0A897N5Y1</accession>
<name>A0A897N5Y1_9EURY</name>
<evidence type="ECO:0000256" key="1">
    <source>
        <dbReference type="SAM" id="Phobius"/>
    </source>
</evidence>
<dbReference type="KEGG" id="hds:HSR122_0587"/>
<keyword evidence="1" id="KW-1133">Transmembrane helix</keyword>
<dbReference type="EMBL" id="CP064788">
    <property type="protein sequence ID" value="QSG07994.1"/>
    <property type="molecule type" value="Genomic_DNA"/>
</dbReference>
<protein>
    <submittedName>
        <fullName evidence="2">Putative membrane protein</fullName>
    </submittedName>
</protein>
<reference evidence="2 3" key="1">
    <citation type="submission" date="2020-11" db="EMBL/GenBank/DDBJ databases">
        <title>Carbohydrate-dependent, anaerobic sulfur respiration: A novel catabolism in halophilic archaea.</title>
        <authorList>
            <person name="Sorokin D.Y."/>
            <person name="Messina E."/>
            <person name="Smedile F."/>
            <person name="La Cono V."/>
            <person name="Hallsworth J.E."/>
            <person name="Yakimov M.M."/>
        </authorList>
    </citation>
    <scope>NUCLEOTIDE SEQUENCE [LARGE SCALE GENOMIC DNA]</scope>
    <source>
        <strain evidence="2 3">HSR12-2</strain>
    </source>
</reference>
<sequence>MNSILSSKRTAVVVALVIAAAAVGTVAAVQPSDTAAPDEAGVGEEVTVEVTLSELYETDDDWTLRGTTQLENVTGWDVVQTYPNGTTAEVSYEGDSEFERQISSSDNFESITVSITGDAPAVESFSYQPPQSFAAAELTKIVGDSESVIEAVEVHHYTNESENARQIIQDAETAVSDADSADAESDLQNAIDWYNEGEFDRAISNAEDAEQTANEATQSQDTMQLLLYGVGALVVLALIGGGVYYYRNQQDDYDKLR</sequence>